<keyword evidence="3 6" id="KW-0812">Transmembrane</keyword>
<feature type="transmembrane region" description="Helical" evidence="6">
    <location>
        <begin position="55"/>
        <end position="73"/>
    </location>
</feature>
<feature type="transmembrane region" description="Helical" evidence="6">
    <location>
        <begin position="28"/>
        <end position="46"/>
    </location>
</feature>
<dbReference type="AlphaFoldDB" id="A0AAJ7DU26"/>
<gene>
    <name evidence="8" type="primary">LOC105361107</name>
</gene>
<accession>A0AAJ7DU26</accession>
<dbReference type="InterPro" id="IPR005349">
    <property type="entry name" value="TMEM14"/>
</dbReference>
<proteinExistence type="inferred from homology"/>
<evidence type="ECO:0000313" key="7">
    <source>
        <dbReference type="Proteomes" id="UP000695007"/>
    </source>
</evidence>
<keyword evidence="7" id="KW-1185">Reference proteome</keyword>
<dbReference type="PANTHER" id="PTHR12668">
    <property type="entry name" value="TRANSMEMBRANE PROTEIN 14, 15"/>
    <property type="match status" value="1"/>
</dbReference>
<keyword evidence="4 6" id="KW-1133">Transmembrane helix</keyword>
<dbReference type="PANTHER" id="PTHR12668:SF43">
    <property type="entry name" value="TRANSMEMBRANE PROTEIN 14 HOMOLOG"/>
    <property type="match status" value="1"/>
</dbReference>
<dbReference type="GO" id="GO:0070453">
    <property type="term" value="P:regulation of heme biosynthetic process"/>
    <property type="evidence" value="ECO:0007669"/>
    <property type="project" value="TreeGrafter"/>
</dbReference>
<reference evidence="8" key="1">
    <citation type="submission" date="2025-08" db="UniProtKB">
        <authorList>
            <consortium name="RefSeq"/>
        </authorList>
    </citation>
    <scope>IDENTIFICATION</scope>
</reference>
<dbReference type="GeneID" id="105361107"/>
<evidence type="ECO:0000256" key="5">
    <source>
        <dbReference type="ARBA" id="ARBA00023136"/>
    </source>
</evidence>
<dbReference type="InterPro" id="IPR044890">
    <property type="entry name" value="TMEM14_sf"/>
</dbReference>
<dbReference type="KEGG" id="csol:105361107"/>
<evidence type="ECO:0000256" key="6">
    <source>
        <dbReference type="SAM" id="Phobius"/>
    </source>
</evidence>
<keyword evidence="5 6" id="KW-0472">Membrane</keyword>
<evidence type="ECO:0000256" key="3">
    <source>
        <dbReference type="ARBA" id="ARBA00022692"/>
    </source>
</evidence>
<comment type="subcellular location">
    <subcellularLocation>
        <location evidence="1">Membrane</location>
    </subcellularLocation>
</comment>
<organism evidence="7 8">
    <name type="scientific">Ceratosolen solmsi marchali</name>
    <dbReference type="NCBI Taxonomy" id="326594"/>
    <lineage>
        <taxon>Eukaryota</taxon>
        <taxon>Metazoa</taxon>
        <taxon>Ecdysozoa</taxon>
        <taxon>Arthropoda</taxon>
        <taxon>Hexapoda</taxon>
        <taxon>Insecta</taxon>
        <taxon>Pterygota</taxon>
        <taxon>Neoptera</taxon>
        <taxon>Endopterygota</taxon>
        <taxon>Hymenoptera</taxon>
        <taxon>Apocrita</taxon>
        <taxon>Proctotrupomorpha</taxon>
        <taxon>Chalcidoidea</taxon>
        <taxon>Agaonidae</taxon>
        <taxon>Agaoninae</taxon>
        <taxon>Ceratosolen</taxon>
    </lineage>
</organism>
<evidence type="ECO:0000256" key="1">
    <source>
        <dbReference type="ARBA" id="ARBA00004370"/>
    </source>
</evidence>
<evidence type="ECO:0000256" key="4">
    <source>
        <dbReference type="ARBA" id="ARBA00022989"/>
    </source>
</evidence>
<comment type="similarity">
    <text evidence="2">Belongs to the TMEM14 family.</text>
</comment>
<evidence type="ECO:0000256" key="2">
    <source>
        <dbReference type="ARBA" id="ARBA00007590"/>
    </source>
</evidence>
<dbReference type="GO" id="GO:0031966">
    <property type="term" value="C:mitochondrial membrane"/>
    <property type="evidence" value="ECO:0007669"/>
    <property type="project" value="TreeGrafter"/>
</dbReference>
<dbReference type="Proteomes" id="UP000695007">
    <property type="component" value="Unplaced"/>
</dbReference>
<protein>
    <submittedName>
        <fullName evidence="8">Transmembrane protein 14C</fullName>
    </submittedName>
</protein>
<sequence>MAIDIPGFAYAAAVGAGGIMGYVKSNSIASITAGLLFSSILGYGAYRTTQDPQNYGIALGTNLILSGMMGYRFLNTGKVMPAGIITVISTFMVIRYSSRIFTSSSIKVQ</sequence>
<dbReference type="Pfam" id="PF03647">
    <property type="entry name" value="Tmemb_14"/>
    <property type="match status" value="1"/>
</dbReference>
<name>A0AAJ7DU26_9HYME</name>
<dbReference type="RefSeq" id="XP_011496513.1">
    <property type="nucleotide sequence ID" value="XM_011498211.1"/>
</dbReference>
<dbReference type="Gene3D" id="1.10.10.1740">
    <property type="entry name" value="Transmembrane protein 14-like"/>
    <property type="match status" value="1"/>
</dbReference>
<feature type="transmembrane region" description="Helical" evidence="6">
    <location>
        <begin position="79"/>
        <end position="97"/>
    </location>
</feature>
<evidence type="ECO:0000313" key="8">
    <source>
        <dbReference type="RefSeq" id="XP_011496513.1"/>
    </source>
</evidence>